<dbReference type="Proteomes" id="UP000629468">
    <property type="component" value="Unassembled WGS sequence"/>
</dbReference>
<evidence type="ECO:0000256" key="1">
    <source>
        <dbReference type="SAM" id="MobiDB-lite"/>
    </source>
</evidence>
<protein>
    <submittedName>
        <fullName evidence="2">Uncharacterized protein</fullName>
    </submittedName>
</protein>
<feature type="region of interest" description="Disordered" evidence="1">
    <location>
        <begin position="1"/>
        <end position="68"/>
    </location>
</feature>
<feature type="region of interest" description="Disordered" evidence="1">
    <location>
        <begin position="104"/>
        <end position="163"/>
    </location>
</feature>
<gene>
    <name evidence="2" type="ORF">Agabi119p4_4946</name>
</gene>
<dbReference type="EMBL" id="JABXXO010000006">
    <property type="protein sequence ID" value="KAF7776553.1"/>
    <property type="molecule type" value="Genomic_DNA"/>
</dbReference>
<feature type="compositionally biased region" description="Polar residues" evidence="1">
    <location>
        <begin position="1"/>
        <end position="12"/>
    </location>
</feature>
<reference evidence="2 3" key="1">
    <citation type="journal article" name="Sci. Rep.">
        <title>Telomere-to-telomere assembled and centromere annotated genomes of the two main subspecies of the button mushroom Agaricus bisporus reveal especially polymorphic chromosome ends.</title>
        <authorList>
            <person name="Sonnenberg A.S.M."/>
            <person name="Sedaghat-Telgerd N."/>
            <person name="Lavrijssen B."/>
            <person name="Ohm R.A."/>
            <person name="Hendrickx P.M."/>
            <person name="Scholtmeijer K."/>
            <person name="Baars J.J.P."/>
            <person name="van Peer A."/>
        </authorList>
    </citation>
    <scope>NUCLEOTIDE SEQUENCE [LARGE SCALE GENOMIC DNA]</scope>
    <source>
        <strain evidence="2 3">H119_p4</strain>
    </source>
</reference>
<feature type="compositionally biased region" description="Basic and acidic residues" evidence="1">
    <location>
        <begin position="325"/>
        <end position="349"/>
    </location>
</feature>
<feature type="region of interest" description="Disordered" evidence="1">
    <location>
        <begin position="237"/>
        <end position="261"/>
    </location>
</feature>
<sequence>MNNVPFTATIATPQLRRVKHADEDSRSEQDQVTSTRGHSSKVAKANKAEVDFSRKQKETLPETGIEHISEIGTRQVEIHTGASNATPAATTRATRPRPRLATVGAVDTQKKGTHALKSRDGPKKSGVSLAKADFSMGANSDGDELEGPLFAPTSQKSTQKELPPCKTYKEVRTAIEAKKLQRVANQAQALVVVNNDHNLEIASYTATGTGGQVTEFTSDQELSNRPSTKRAHVYDFADPNTPTIQSPMAKRTRGSHFGNSKASARQVVPIIDWKSQVELSTSANTMNVEAGVDDMFDSQQVDTPADLFQADGEDSQFRVDERGGRFEEAGSAADDRHDIRAKQRVKTSDKLTWMGGRDTETNAAVESNDDKAYLSSEVSSSEYEPSELGKSESAFDEMDSDTGRSGFRKSPDAEPALIPLDRCNMRPPFVNELYDDYKEWHRRSDDEDDQSWIHIQRGYYGDSLVDGSQPLEVNEAQEFDVLNPGQNVSADLLPTQIKSYNLLGVVGIHQ</sequence>
<comment type="caution">
    <text evidence="2">The sequence shown here is derived from an EMBL/GenBank/DDBJ whole genome shotgun (WGS) entry which is preliminary data.</text>
</comment>
<dbReference type="AlphaFoldDB" id="A0A8H7KHV1"/>
<evidence type="ECO:0000313" key="3">
    <source>
        <dbReference type="Proteomes" id="UP000629468"/>
    </source>
</evidence>
<name>A0A8H7KHV1_AGABI</name>
<evidence type="ECO:0000313" key="2">
    <source>
        <dbReference type="EMBL" id="KAF7776553.1"/>
    </source>
</evidence>
<feature type="region of interest" description="Disordered" evidence="1">
    <location>
        <begin position="325"/>
        <end position="414"/>
    </location>
</feature>
<proteinExistence type="predicted"/>
<feature type="compositionally biased region" description="Basic and acidic residues" evidence="1">
    <location>
        <begin position="46"/>
        <end position="68"/>
    </location>
</feature>
<organism evidence="2 3">
    <name type="scientific">Agaricus bisporus var. burnettii</name>
    <dbReference type="NCBI Taxonomy" id="192524"/>
    <lineage>
        <taxon>Eukaryota</taxon>
        <taxon>Fungi</taxon>
        <taxon>Dikarya</taxon>
        <taxon>Basidiomycota</taxon>
        <taxon>Agaricomycotina</taxon>
        <taxon>Agaricomycetes</taxon>
        <taxon>Agaricomycetidae</taxon>
        <taxon>Agaricales</taxon>
        <taxon>Agaricineae</taxon>
        <taxon>Agaricaceae</taxon>
        <taxon>Agaricus</taxon>
    </lineage>
</organism>
<accession>A0A8H7KHV1</accession>
<feature type="compositionally biased region" description="Basic and acidic residues" evidence="1">
    <location>
        <begin position="20"/>
        <end position="29"/>
    </location>
</feature>